<protein>
    <recommendedName>
        <fullName evidence="3">Methyltransferase domain-containing protein</fullName>
    </recommendedName>
</protein>
<dbReference type="InterPro" id="IPR029063">
    <property type="entry name" value="SAM-dependent_MTases_sf"/>
</dbReference>
<evidence type="ECO:0000313" key="1">
    <source>
        <dbReference type="EMBL" id="OHA18440.1"/>
    </source>
</evidence>
<dbReference type="Pfam" id="PF13489">
    <property type="entry name" value="Methyltransf_23"/>
    <property type="match status" value="1"/>
</dbReference>
<dbReference type="PANTHER" id="PTHR43861:SF6">
    <property type="entry name" value="METHYLTRANSFERASE TYPE 11"/>
    <property type="match status" value="1"/>
</dbReference>
<comment type="caution">
    <text evidence="1">The sequence shown here is derived from an EMBL/GenBank/DDBJ whole genome shotgun (WGS) entry which is preliminary data.</text>
</comment>
<dbReference type="Proteomes" id="UP000178873">
    <property type="component" value="Unassembled WGS sequence"/>
</dbReference>
<evidence type="ECO:0008006" key="3">
    <source>
        <dbReference type="Google" id="ProtNLM"/>
    </source>
</evidence>
<reference evidence="1 2" key="1">
    <citation type="journal article" date="2016" name="Nat. Commun.">
        <title>Thousands of microbial genomes shed light on interconnected biogeochemical processes in an aquifer system.</title>
        <authorList>
            <person name="Anantharaman K."/>
            <person name="Brown C.T."/>
            <person name="Hug L.A."/>
            <person name="Sharon I."/>
            <person name="Castelle C.J."/>
            <person name="Probst A.J."/>
            <person name="Thomas B.C."/>
            <person name="Singh A."/>
            <person name="Wilkins M.J."/>
            <person name="Karaoz U."/>
            <person name="Brodie E.L."/>
            <person name="Williams K.H."/>
            <person name="Hubbard S.S."/>
            <person name="Banfield J.F."/>
        </authorList>
    </citation>
    <scope>NUCLEOTIDE SEQUENCE [LARGE SCALE GENOMIC DNA]</scope>
</reference>
<dbReference type="STRING" id="1802301.A2664_00655"/>
<organism evidence="1 2">
    <name type="scientific">Candidatus Taylorbacteria bacterium RIFCSPHIGHO2_01_FULL_46_22b</name>
    <dbReference type="NCBI Taxonomy" id="1802301"/>
    <lineage>
        <taxon>Bacteria</taxon>
        <taxon>Candidatus Tayloriibacteriota</taxon>
    </lineage>
</organism>
<dbReference type="EMBL" id="MHRF01000005">
    <property type="protein sequence ID" value="OHA18440.1"/>
    <property type="molecule type" value="Genomic_DNA"/>
</dbReference>
<accession>A0A1G2M3G5</accession>
<dbReference type="CDD" id="cd02440">
    <property type="entry name" value="AdoMet_MTases"/>
    <property type="match status" value="1"/>
</dbReference>
<name>A0A1G2M3G5_9BACT</name>
<dbReference type="PANTHER" id="PTHR43861">
    <property type="entry name" value="TRANS-ACONITATE 2-METHYLTRANSFERASE-RELATED"/>
    <property type="match status" value="1"/>
</dbReference>
<dbReference type="SUPFAM" id="SSF53335">
    <property type="entry name" value="S-adenosyl-L-methionine-dependent methyltransferases"/>
    <property type="match status" value="1"/>
</dbReference>
<evidence type="ECO:0000313" key="2">
    <source>
        <dbReference type="Proteomes" id="UP000178873"/>
    </source>
</evidence>
<dbReference type="AlphaFoldDB" id="A0A1G2M3G5"/>
<sequence length="265" mass="30875">MLKKNKQLAHFYDTVYRKGEQKHHTEFLFGKGKFPPDETAALSAVSWKGKTVLDVGCGTGLMAYEIARRGARRVVGIDYSKDGIELAKKIYQRKNLEYRCEDIKNHRGTYDIIVSLGTLEHIDNPLKTLKRMRGMLFQRGSLVLTSPNWLNPRGFILQTLYQLFDAPITLADIHYLTPVEYGQFAKKLGMNLNWQTFDFNWAHGPKLIKDFKRRLPNVFRDMKITNKKRQIKHFIRWIETHILPFDHTQNWSGATGLYLLTKKTS</sequence>
<dbReference type="Gene3D" id="3.40.50.150">
    <property type="entry name" value="Vaccinia Virus protein VP39"/>
    <property type="match status" value="1"/>
</dbReference>
<proteinExistence type="predicted"/>
<gene>
    <name evidence="1" type="ORF">A2664_00655</name>
</gene>